<sequence>MHSLSRFAPMAQHAYPCQNILRSDSPPTLLRRLLVAPPNEPSFAAGELEIELGHGALFCPGRRDFGLRI</sequence>
<evidence type="ECO:0000313" key="1">
    <source>
        <dbReference type="EMBL" id="BAD23385.1"/>
    </source>
</evidence>
<organism evidence="1 2">
    <name type="scientific">Oryza sativa subsp. japonica</name>
    <name type="common">Rice</name>
    <dbReference type="NCBI Taxonomy" id="39947"/>
    <lineage>
        <taxon>Eukaryota</taxon>
        <taxon>Viridiplantae</taxon>
        <taxon>Streptophyta</taxon>
        <taxon>Embryophyta</taxon>
        <taxon>Tracheophyta</taxon>
        <taxon>Spermatophyta</taxon>
        <taxon>Magnoliopsida</taxon>
        <taxon>Liliopsida</taxon>
        <taxon>Poales</taxon>
        <taxon>Poaceae</taxon>
        <taxon>BOP clade</taxon>
        <taxon>Oryzoideae</taxon>
        <taxon>Oryzeae</taxon>
        <taxon>Oryzinae</taxon>
        <taxon>Oryza</taxon>
        <taxon>Oryza sativa</taxon>
    </lineage>
</organism>
<proteinExistence type="predicted"/>
<protein>
    <submittedName>
        <fullName evidence="1">Uncharacterized protein</fullName>
    </submittedName>
</protein>
<dbReference type="Proteomes" id="UP000000763">
    <property type="component" value="Chromosome 9"/>
</dbReference>
<dbReference type="AlphaFoldDB" id="Q6K4G8"/>
<evidence type="ECO:0000313" key="2">
    <source>
        <dbReference type="Proteomes" id="UP000000763"/>
    </source>
</evidence>
<name>Q6K4G8_ORYSJ</name>
<accession>Q6K4G8</accession>
<reference evidence="2" key="1">
    <citation type="journal article" date="2005" name="Nature">
        <title>The map-based sequence of the rice genome.</title>
        <authorList>
            <consortium name="International rice genome sequencing project (IRGSP)"/>
            <person name="Matsumoto T."/>
            <person name="Wu J."/>
            <person name="Kanamori H."/>
            <person name="Katayose Y."/>
            <person name="Fujisawa M."/>
            <person name="Namiki N."/>
            <person name="Mizuno H."/>
            <person name="Yamamoto K."/>
            <person name="Antonio B.A."/>
            <person name="Baba T."/>
            <person name="Sakata K."/>
            <person name="Nagamura Y."/>
            <person name="Aoki H."/>
            <person name="Arikawa K."/>
            <person name="Arita K."/>
            <person name="Bito T."/>
            <person name="Chiden Y."/>
            <person name="Fujitsuka N."/>
            <person name="Fukunaka R."/>
            <person name="Hamada M."/>
            <person name="Harada C."/>
            <person name="Hayashi A."/>
            <person name="Hijishita S."/>
            <person name="Honda M."/>
            <person name="Hosokawa S."/>
            <person name="Ichikawa Y."/>
            <person name="Idonuma A."/>
            <person name="Iijima M."/>
            <person name="Ikeda M."/>
            <person name="Ikeno M."/>
            <person name="Ito K."/>
            <person name="Ito S."/>
            <person name="Ito T."/>
            <person name="Ito Y."/>
            <person name="Ito Y."/>
            <person name="Iwabuchi A."/>
            <person name="Kamiya K."/>
            <person name="Karasawa W."/>
            <person name="Kurita K."/>
            <person name="Katagiri S."/>
            <person name="Kikuta A."/>
            <person name="Kobayashi H."/>
            <person name="Kobayashi N."/>
            <person name="Machita K."/>
            <person name="Maehara T."/>
            <person name="Masukawa M."/>
            <person name="Mizubayashi T."/>
            <person name="Mukai Y."/>
            <person name="Nagasaki H."/>
            <person name="Nagata Y."/>
            <person name="Naito S."/>
            <person name="Nakashima M."/>
            <person name="Nakama Y."/>
            <person name="Nakamichi Y."/>
            <person name="Nakamura M."/>
            <person name="Meguro A."/>
            <person name="Negishi M."/>
            <person name="Ohta I."/>
            <person name="Ohta T."/>
            <person name="Okamoto M."/>
            <person name="Ono N."/>
            <person name="Saji S."/>
            <person name="Sakaguchi M."/>
            <person name="Sakai K."/>
            <person name="Shibata M."/>
            <person name="Shimokawa T."/>
            <person name="Song J."/>
            <person name="Takazaki Y."/>
            <person name="Terasawa K."/>
            <person name="Tsugane M."/>
            <person name="Tsuji K."/>
            <person name="Ueda S."/>
            <person name="Waki K."/>
            <person name="Yamagata H."/>
            <person name="Yamamoto M."/>
            <person name="Yamamoto S."/>
            <person name="Yamane H."/>
            <person name="Yoshiki S."/>
            <person name="Yoshihara R."/>
            <person name="Yukawa K."/>
            <person name="Zhong H."/>
            <person name="Yano M."/>
            <person name="Yuan Q."/>
            <person name="Ouyang S."/>
            <person name="Liu J."/>
            <person name="Jones K.M."/>
            <person name="Gansberger K."/>
            <person name="Moffat K."/>
            <person name="Hill J."/>
            <person name="Bera J."/>
            <person name="Fadrosh D."/>
            <person name="Jin S."/>
            <person name="Johri S."/>
            <person name="Kim M."/>
            <person name="Overton L."/>
            <person name="Reardon M."/>
            <person name="Tsitrin T."/>
            <person name="Vuong H."/>
            <person name="Weaver B."/>
            <person name="Ciecko A."/>
            <person name="Tallon L."/>
            <person name="Jackson J."/>
            <person name="Pai G."/>
            <person name="Aken S.V."/>
            <person name="Utterback T."/>
            <person name="Reidmuller S."/>
            <person name="Feldblyum T."/>
            <person name="Hsiao J."/>
            <person name="Zismann V."/>
            <person name="Iobst S."/>
            <person name="de Vazeille A.R."/>
            <person name="Buell C.R."/>
            <person name="Ying K."/>
            <person name="Li Y."/>
            <person name="Lu T."/>
            <person name="Huang Y."/>
            <person name="Zhao Q."/>
            <person name="Feng Q."/>
            <person name="Zhang L."/>
            <person name="Zhu J."/>
            <person name="Weng Q."/>
            <person name="Mu J."/>
            <person name="Lu Y."/>
            <person name="Fan D."/>
            <person name="Liu Y."/>
            <person name="Guan J."/>
            <person name="Zhang Y."/>
            <person name="Yu S."/>
            <person name="Liu X."/>
            <person name="Zhang Y."/>
            <person name="Hong G."/>
            <person name="Han B."/>
            <person name="Choisne N."/>
            <person name="Demange N."/>
            <person name="Orjeda G."/>
            <person name="Samain S."/>
            <person name="Cattolico L."/>
            <person name="Pelletier E."/>
            <person name="Couloux A."/>
            <person name="Segurens B."/>
            <person name="Wincker P."/>
            <person name="D'Hont A."/>
            <person name="Scarpelli C."/>
            <person name="Weissenbach J."/>
            <person name="Salanoubat M."/>
            <person name="Quetier F."/>
            <person name="Yu Y."/>
            <person name="Kim H.R."/>
            <person name="Rambo T."/>
            <person name="Currie J."/>
            <person name="Collura K."/>
            <person name="Luo M."/>
            <person name="Yang T."/>
            <person name="Ammiraju J.S.S."/>
            <person name="Engler F."/>
            <person name="Soderlund C."/>
            <person name="Wing R.A."/>
            <person name="Palmer L.E."/>
            <person name="de la Bastide M."/>
            <person name="Spiegel L."/>
            <person name="Nascimento L."/>
            <person name="Zutavern T."/>
            <person name="O'Shaughnessy A."/>
            <person name="Dike S."/>
            <person name="Dedhia N."/>
            <person name="Preston R."/>
            <person name="Balija V."/>
            <person name="McCombie W.R."/>
            <person name="Chow T."/>
            <person name="Chen H."/>
            <person name="Chung M."/>
            <person name="Chen C."/>
            <person name="Shaw J."/>
            <person name="Wu H."/>
            <person name="Hsiao K."/>
            <person name="Chao Y."/>
            <person name="Chu M."/>
            <person name="Cheng C."/>
            <person name="Hour A."/>
            <person name="Lee P."/>
            <person name="Lin S."/>
            <person name="Lin Y."/>
            <person name="Liou J."/>
            <person name="Liu S."/>
            <person name="Hsing Y."/>
            <person name="Raghuvanshi S."/>
            <person name="Mohanty A."/>
            <person name="Bharti A.K."/>
            <person name="Gaur A."/>
            <person name="Gupta V."/>
            <person name="Kumar D."/>
            <person name="Ravi V."/>
            <person name="Vij S."/>
            <person name="Kapur A."/>
            <person name="Khurana P."/>
            <person name="Khurana P."/>
            <person name="Khurana J.P."/>
            <person name="Tyagi A.K."/>
            <person name="Gaikwad K."/>
            <person name="Singh A."/>
            <person name="Dalal V."/>
            <person name="Srivastava S."/>
            <person name="Dixit A."/>
            <person name="Pal A.K."/>
            <person name="Ghazi I.A."/>
            <person name="Yadav M."/>
            <person name="Pandit A."/>
            <person name="Bhargava A."/>
            <person name="Sureshbabu K."/>
            <person name="Batra K."/>
            <person name="Sharma T.R."/>
            <person name="Mohapatra T."/>
            <person name="Singh N.K."/>
            <person name="Messing J."/>
            <person name="Nelson A.B."/>
            <person name="Fuks G."/>
            <person name="Kavchok S."/>
            <person name="Keizer G."/>
            <person name="Linton E."/>
            <person name="Llaca V."/>
            <person name="Song R."/>
            <person name="Tanyolac B."/>
            <person name="Young S."/>
            <person name="Ho-Il K."/>
            <person name="Hahn J.H."/>
            <person name="Sangsakoo G."/>
            <person name="Vanavichit A."/>
            <person name="de Mattos Luiz.A.T."/>
            <person name="Zimmer P.D."/>
            <person name="Malone G."/>
            <person name="Dellagostin O."/>
            <person name="de Oliveira A.C."/>
            <person name="Bevan M."/>
            <person name="Bancroft I."/>
            <person name="Minx P."/>
            <person name="Cordum H."/>
            <person name="Wilson R."/>
            <person name="Cheng Z."/>
            <person name="Jin W."/>
            <person name="Jiang J."/>
            <person name="Leong S.A."/>
            <person name="Iwama H."/>
            <person name="Gojobori T."/>
            <person name="Itoh T."/>
            <person name="Niimura Y."/>
            <person name="Fujii Y."/>
            <person name="Habara T."/>
            <person name="Sakai H."/>
            <person name="Sato Y."/>
            <person name="Wilson G."/>
            <person name="Kumar K."/>
            <person name="McCouch S."/>
            <person name="Juretic N."/>
            <person name="Hoen D."/>
            <person name="Wright S."/>
            <person name="Bruskiewich R."/>
            <person name="Bureau T."/>
            <person name="Miyao A."/>
            <person name="Hirochika H."/>
            <person name="Nishikawa T."/>
            <person name="Kadowaki K."/>
            <person name="Sugiura M."/>
            <person name="Burr B."/>
            <person name="Sasaki T."/>
        </authorList>
    </citation>
    <scope>NUCLEOTIDE SEQUENCE [LARGE SCALE GENOMIC DNA]</scope>
    <source>
        <strain evidence="2">cv. Nipponbare</strain>
    </source>
</reference>
<gene>
    <name evidence="1" type="primary">OJ1451_A02.18</name>
</gene>
<dbReference type="EMBL" id="AP005571">
    <property type="protein sequence ID" value="BAD23385.1"/>
    <property type="molecule type" value="Genomic_DNA"/>
</dbReference>
<reference evidence="2" key="2">
    <citation type="journal article" date="2008" name="Nucleic Acids Res.">
        <title>The rice annotation project database (RAP-DB): 2008 update.</title>
        <authorList>
            <consortium name="The rice annotation project (RAP)"/>
        </authorList>
    </citation>
    <scope>GENOME REANNOTATION</scope>
    <source>
        <strain evidence="2">cv. Nipponbare</strain>
    </source>
</reference>